<dbReference type="HOGENOM" id="CLU_1594357_0_0_1"/>
<dbReference type="VEuPathDB" id="FungiDB:CPUR_05483"/>
<protein>
    <submittedName>
        <fullName evidence="2">Uncharacterized protein</fullName>
    </submittedName>
</protein>
<dbReference type="OrthoDB" id="5149237at2759"/>
<evidence type="ECO:0000256" key="1">
    <source>
        <dbReference type="SAM" id="MobiDB-lite"/>
    </source>
</evidence>
<feature type="region of interest" description="Disordered" evidence="1">
    <location>
        <begin position="146"/>
        <end position="167"/>
    </location>
</feature>
<gene>
    <name evidence="2" type="ORF">CPUR_05483</name>
</gene>
<dbReference type="Proteomes" id="UP000016801">
    <property type="component" value="Unassembled WGS sequence"/>
</dbReference>
<organism evidence="2 3">
    <name type="scientific">Claviceps purpurea (strain 20.1)</name>
    <name type="common">Ergot fungus</name>
    <name type="synonym">Sphacelia segetum</name>
    <dbReference type="NCBI Taxonomy" id="1111077"/>
    <lineage>
        <taxon>Eukaryota</taxon>
        <taxon>Fungi</taxon>
        <taxon>Dikarya</taxon>
        <taxon>Ascomycota</taxon>
        <taxon>Pezizomycotina</taxon>
        <taxon>Sordariomycetes</taxon>
        <taxon>Hypocreomycetidae</taxon>
        <taxon>Hypocreales</taxon>
        <taxon>Clavicipitaceae</taxon>
        <taxon>Claviceps</taxon>
    </lineage>
</organism>
<sequence length="167" mass="18815">MDSMDVTAESARLASVHNMHNHVAVHHGIADPLTQDVRIVPTLKFEQTYERGDRGFVTLKVILQGRLSNPTDFSEFPVSRPWTNRDLVKSDQESVALHPSVELFNGSGDITSWLKKFRRAYRRANGNRDPGPSDLIQAMDSALTGCPPDPRCVREESNFPRKLPHLQ</sequence>
<reference evidence="2 3" key="1">
    <citation type="journal article" date="2013" name="PLoS Genet.">
        <title>Plant-symbiotic fungi as chemical engineers: Multi-genome analysis of the Clavicipitaceae reveals dynamics of alkaloid loci.</title>
        <authorList>
            <person name="Schardl C.L."/>
            <person name="Young C.A."/>
            <person name="Hesse U."/>
            <person name="Amyotte S.G."/>
            <person name="Andreeva K."/>
            <person name="Calie P.J."/>
            <person name="Fleetwood D.J."/>
            <person name="Haws D.C."/>
            <person name="Moore N."/>
            <person name="Oeser B."/>
            <person name="Panaccione D.G."/>
            <person name="Schweri K.K."/>
            <person name="Voisey C.R."/>
            <person name="Farman M.L."/>
            <person name="Jaromczyk J.W."/>
            <person name="Roe B.A."/>
            <person name="O'Sullivan D.M."/>
            <person name="Scott B."/>
            <person name="Tudzynski P."/>
            <person name="An Z."/>
            <person name="Arnaoudova E.G."/>
            <person name="Bullock C.T."/>
            <person name="Charlton N.D."/>
            <person name="Chen L."/>
            <person name="Cox M."/>
            <person name="Dinkins R.D."/>
            <person name="Florea S."/>
            <person name="Glenn A.E."/>
            <person name="Gordon A."/>
            <person name="Gueldener U."/>
            <person name="Harris D.R."/>
            <person name="Hollin W."/>
            <person name="Jaromczyk J."/>
            <person name="Johnson R.D."/>
            <person name="Khan A.K."/>
            <person name="Leistner E."/>
            <person name="Leuchtmann A."/>
            <person name="Li C."/>
            <person name="Liu J."/>
            <person name="Liu J."/>
            <person name="Liu M."/>
            <person name="Mace W."/>
            <person name="Machado C."/>
            <person name="Nagabhyru P."/>
            <person name="Pan J."/>
            <person name="Schmid J."/>
            <person name="Sugawara K."/>
            <person name="Steiner U."/>
            <person name="Takach J.E."/>
            <person name="Tanaka E."/>
            <person name="Webb J.S."/>
            <person name="Wilson E.V."/>
            <person name="Wiseman J.L."/>
            <person name="Yoshida R."/>
            <person name="Zeng Z."/>
        </authorList>
    </citation>
    <scope>NUCLEOTIDE SEQUENCE [LARGE SCALE GENOMIC DNA]</scope>
    <source>
        <strain evidence="2 3">20.1</strain>
    </source>
</reference>
<evidence type="ECO:0000313" key="3">
    <source>
        <dbReference type="Proteomes" id="UP000016801"/>
    </source>
</evidence>
<accession>M1W867</accession>
<keyword evidence="3" id="KW-1185">Reference proteome</keyword>
<comment type="caution">
    <text evidence="2">The sequence shown here is derived from an EMBL/GenBank/DDBJ whole genome shotgun (WGS) entry which is preliminary data.</text>
</comment>
<evidence type="ECO:0000313" key="2">
    <source>
        <dbReference type="EMBL" id="CCE31630.1"/>
    </source>
</evidence>
<dbReference type="EMBL" id="CAGA01000032">
    <property type="protein sequence ID" value="CCE31630.1"/>
    <property type="molecule type" value="Genomic_DNA"/>
</dbReference>
<name>M1W867_CLAP2</name>
<dbReference type="AlphaFoldDB" id="M1W867"/>
<proteinExistence type="predicted"/>